<dbReference type="OrthoDB" id="7824597at2"/>
<gene>
    <name evidence="1" type="ORF">GV68_01305</name>
</gene>
<dbReference type="Gene3D" id="1.10.3700.10">
    <property type="entry name" value="AGR C 984p-like"/>
    <property type="match status" value="3"/>
</dbReference>
<dbReference type="EMBL" id="JOKJ01000001">
    <property type="protein sequence ID" value="KEQ10944.1"/>
    <property type="molecule type" value="Genomic_DNA"/>
</dbReference>
<sequence length="773" mass="85881">MVSTYLSYDLVNRDMPKTLQRVAADGQVSREAQYYADNIGKVTTIDEFMDDYRLFSYAMKAHGLEEMTYAKAFMKQVLESDLNDESSFASRVADDRYRDFAAAFNFSSTGTAAIAQSAAQQDEILGLYDQSILNTADATAEETRYYKVMLAQVDSVDDILSNDRLRRYVFESFGIDDTVYSYQTVKAAMSSDHNDPASYSNTVLKDQLTSLEGKLAVTKSELAALGNKATEHVDKKAALRAEIAAYEKAVTSTQGHIDLAGAFQFAADGTATKGSAQTEAQLTAVTDLYLLSRPRQTQASALRENEYFEEKIGSITSVAELLGDERLYNFVRKAFNLDELFVVKSTLEQILTSDLSDPDSYANIYAKERPQYLELAEAFNFKTDGTLNGSTAQTPAQTLKSSNNYFSRYDDKQEEADEKAIKLYKSEMAAVTSIDDFLSDDAIYGFALKAVGLDPETVSLLTLKNVLKSDLSDPKSYVYKLKDDRYLTLAQAFNFTRDGSISAPVQAQSTTTIQSTAKEYIVEQTRFLKGTEKEAAREKADVESSYYTSTMAGIKTRDELLSDRRLVDFVLVAKGIDPATVTDDYIKQVFSSDLSDPASFVNQQTDRRFAELLGTFNFNKAGHLDRNASAAIQNAGQTLETQNLHLRQTLETQQGEENAGVRLALYFERMSASITDSYEIVGDEALLEFVRITFSLPTEMGNMDVDQQAKLIERSLDLQDLKDPTKLQKLIQRFTILYDLETGDTGSSAVSILTGSGSLGITADMLLSISRYR</sequence>
<dbReference type="Pfam" id="PF06748">
    <property type="entry name" value="DUF1217"/>
    <property type="match status" value="4"/>
</dbReference>
<keyword evidence="1" id="KW-0282">Flagellum</keyword>
<dbReference type="AlphaFoldDB" id="A0A922P3Q3"/>
<dbReference type="SUPFAM" id="SSF158837">
    <property type="entry name" value="AGR C 984p-like"/>
    <property type="match status" value="5"/>
</dbReference>
<keyword evidence="1" id="KW-0966">Cell projection</keyword>
<keyword evidence="1" id="KW-0969">Cilium</keyword>
<accession>A0A922P3Q3</accession>
<dbReference type="InterPro" id="IPR023157">
    <property type="entry name" value="AGR-C-984p-like_sf"/>
</dbReference>
<evidence type="ECO:0000313" key="1">
    <source>
        <dbReference type="EMBL" id="KEQ10944.1"/>
    </source>
</evidence>
<organism evidence="1 2">
    <name type="scientific">Pseudorhizobium pelagicum</name>
    <dbReference type="NCBI Taxonomy" id="1509405"/>
    <lineage>
        <taxon>Bacteria</taxon>
        <taxon>Pseudomonadati</taxon>
        <taxon>Pseudomonadota</taxon>
        <taxon>Alphaproteobacteria</taxon>
        <taxon>Hyphomicrobiales</taxon>
        <taxon>Rhizobiaceae</taxon>
        <taxon>Rhizobium/Agrobacterium group</taxon>
        <taxon>Pseudorhizobium</taxon>
    </lineage>
</organism>
<proteinExistence type="predicted"/>
<dbReference type="Proteomes" id="UP000052167">
    <property type="component" value="Unassembled WGS sequence"/>
</dbReference>
<dbReference type="RefSeq" id="WP_037161129.1">
    <property type="nucleotide sequence ID" value="NZ_CAJXID010000006.1"/>
</dbReference>
<protein>
    <submittedName>
        <fullName evidence="1">Flagellar protein</fullName>
    </submittedName>
</protein>
<name>A0A922P3Q3_9HYPH</name>
<dbReference type="InterPro" id="IPR010626">
    <property type="entry name" value="DUF1217"/>
</dbReference>
<reference evidence="1 2" key="1">
    <citation type="submission" date="2014-06" db="EMBL/GenBank/DDBJ databases">
        <title>Rhizobium pelagicum/R2-400B4.</title>
        <authorList>
            <person name="Kimes N.E."/>
            <person name="Lopez-Perez M."/>
        </authorList>
    </citation>
    <scope>NUCLEOTIDE SEQUENCE [LARGE SCALE GENOMIC DNA]</scope>
    <source>
        <strain evidence="1 2">R2-400B4</strain>
    </source>
</reference>
<comment type="caution">
    <text evidence="1">The sequence shown here is derived from an EMBL/GenBank/DDBJ whole genome shotgun (WGS) entry which is preliminary data.</text>
</comment>
<evidence type="ECO:0000313" key="2">
    <source>
        <dbReference type="Proteomes" id="UP000052167"/>
    </source>
</evidence>
<keyword evidence="2" id="KW-1185">Reference proteome</keyword>